<sequence length="418" mass="43680">MKLRPGSHGSSEHCDCPLGPAEGLAESTDAVHSVRTEYRRRSAADAAAAMSWRRGARAHRTASALRSSGYELVATESAPFALGRWKNGISGRRGWRAPVRRGPRSDSAPDSPYLSPSLLPRTEGEANTFSTAEMASLLFKKIIAGKPSTTLTNQDFQEPTRPARPAVMQSQIWAETVPAVAPADLASVTTDDLGAALAGSAAGRTSSVSPMVRKYEKVQLEPIAGSGGASFEAPDVATYGRVLQDAIPYGYDPAGSYLYTLYKSDGVTPIPFGGGNFVIDTESGTCTFYALGNITGVDATHPPRISFYRYVGQKGAATASQTAAAIEAQSLTFQEPITFQGGDSGVTTDALAAIVLDDRNLASLALDTPAMALQLGADADGSWRVCSFGGGGSATATSLAIQVRVAGAWVTKASYSPE</sequence>
<dbReference type="Proteomes" id="UP000664859">
    <property type="component" value="Unassembled WGS sequence"/>
</dbReference>
<evidence type="ECO:0000313" key="3">
    <source>
        <dbReference type="Proteomes" id="UP000664859"/>
    </source>
</evidence>
<comment type="caution">
    <text evidence="2">The sequence shown here is derived from an EMBL/GenBank/DDBJ whole genome shotgun (WGS) entry which is preliminary data.</text>
</comment>
<feature type="compositionally biased region" description="Basic residues" evidence="1">
    <location>
        <begin position="93"/>
        <end position="102"/>
    </location>
</feature>
<feature type="compositionally biased region" description="Low complexity" evidence="1">
    <location>
        <begin position="105"/>
        <end position="120"/>
    </location>
</feature>
<protein>
    <submittedName>
        <fullName evidence="2">Uncharacterized protein</fullName>
    </submittedName>
</protein>
<evidence type="ECO:0000256" key="1">
    <source>
        <dbReference type="SAM" id="MobiDB-lite"/>
    </source>
</evidence>
<feature type="region of interest" description="Disordered" evidence="1">
    <location>
        <begin position="92"/>
        <end position="120"/>
    </location>
</feature>
<keyword evidence="3" id="KW-1185">Reference proteome</keyword>
<gene>
    <name evidence="2" type="ORF">JKP88DRAFT_279198</name>
</gene>
<accession>A0A835YTL4</accession>
<proteinExistence type="predicted"/>
<name>A0A835YTL4_9STRA</name>
<organism evidence="2 3">
    <name type="scientific">Tribonema minus</name>
    <dbReference type="NCBI Taxonomy" id="303371"/>
    <lineage>
        <taxon>Eukaryota</taxon>
        <taxon>Sar</taxon>
        <taxon>Stramenopiles</taxon>
        <taxon>Ochrophyta</taxon>
        <taxon>PX clade</taxon>
        <taxon>Xanthophyceae</taxon>
        <taxon>Tribonematales</taxon>
        <taxon>Tribonemataceae</taxon>
        <taxon>Tribonema</taxon>
    </lineage>
</organism>
<evidence type="ECO:0000313" key="2">
    <source>
        <dbReference type="EMBL" id="KAG5181041.1"/>
    </source>
</evidence>
<dbReference type="EMBL" id="JAFCMP010000346">
    <property type="protein sequence ID" value="KAG5181041.1"/>
    <property type="molecule type" value="Genomic_DNA"/>
</dbReference>
<dbReference type="AlphaFoldDB" id="A0A835YTL4"/>
<reference evidence="2" key="1">
    <citation type="submission" date="2021-02" db="EMBL/GenBank/DDBJ databases">
        <title>First Annotated Genome of the Yellow-green Alga Tribonema minus.</title>
        <authorList>
            <person name="Mahan K.M."/>
        </authorList>
    </citation>
    <scope>NUCLEOTIDE SEQUENCE</scope>
    <source>
        <strain evidence="2">UTEX B ZZ1240</strain>
    </source>
</reference>